<proteinExistence type="predicted"/>
<evidence type="ECO:0000313" key="2">
    <source>
        <dbReference type="Proteomes" id="UP000323506"/>
    </source>
</evidence>
<organism evidence="1 2">
    <name type="scientific">Gossypium darwinii</name>
    <name type="common">Darwin's cotton</name>
    <name type="synonym">Gossypium barbadense var. darwinii</name>
    <dbReference type="NCBI Taxonomy" id="34276"/>
    <lineage>
        <taxon>Eukaryota</taxon>
        <taxon>Viridiplantae</taxon>
        <taxon>Streptophyta</taxon>
        <taxon>Embryophyta</taxon>
        <taxon>Tracheophyta</taxon>
        <taxon>Spermatophyta</taxon>
        <taxon>Magnoliopsida</taxon>
        <taxon>eudicotyledons</taxon>
        <taxon>Gunneridae</taxon>
        <taxon>Pentapetalae</taxon>
        <taxon>rosids</taxon>
        <taxon>malvids</taxon>
        <taxon>Malvales</taxon>
        <taxon>Malvaceae</taxon>
        <taxon>Malvoideae</taxon>
        <taxon>Gossypium</taxon>
    </lineage>
</organism>
<dbReference type="EMBL" id="CM017711">
    <property type="protein sequence ID" value="TYG47949.1"/>
    <property type="molecule type" value="Genomic_DNA"/>
</dbReference>
<dbReference type="AlphaFoldDB" id="A0A5D2ATU1"/>
<dbReference type="Proteomes" id="UP000323506">
    <property type="component" value="Chromosome D11"/>
</dbReference>
<protein>
    <submittedName>
        <fullName evidence="1">Uncharacterized protein</fullName>
    </submittedName>
</protein>
<name>A0A5D2ATU1_GOSDA</name>
<accession>A0A5D2ATU1</accession>
<sequence>MVVWLPFQSRNGFLYRARPDKFSMESPLTSGVTWMAPRTMLLEQQKLLGLKCRLKDTAHMF</sequence>
<gene>
    <name evidence="1" type="ORF">ES288_D11G383700v1</name>
</gene>
<reference evidence="1 2" key="1">
    <citation type="submission" date="2019-06" db="EMBL/GenBank/DDBJ databases">
        <title>WGS assembly of Gossypium darwinii.</title>
        <authorList>
            <person name="Chen Z.J."/>
            <person name="Sreedasyam A."/>
            <person name="Ando A."/>
            <person name="Song Q."/>
            <person name="De L."/>
            <person name="Hulse-Kemp A."/>
            <person name="Ding M."/>
            <person name="Ye W."/>
            <person name="Kirkbride R."/>
            <person name="Jenkins J."/>
            <person name="Plott C."/>
            <person name="Lovell J."/>
            <person name="Lin Y.-M."/>
            <person name="Vaughn R."/>
            <person name="Liu B."/>
            <person name="Li W."/>
            <person name="Simpson S."/>
            <person name="Scheffler B."/>
            <person name="Saski C."/>
            <person name="Grover C."/>
            <person name="Hu G."/>
            <person name="Conover J."/>
            <person name="Carlson J."/>
            <person name="Shu S."/>
            <person name="Boston L."/>
            <person name="Williams M."/>
            <person name="Peterson D."/>
            <person name="Mcgee K."/>
            <person name="Jones D."/>
            <person name="Wendel J."/>
            <person name="Stelly D."/>
            <person name="Grimwood J."/>
            <person name="Schmutz J."/>
        </authorList>
    </citation>
    <scope>NUCLEOTIDE SEQUENCE [LARGE SCALE GENOMIC DNA]</scope>
    <source>
        <strain evidence="1">1808015.09</strain>
    </source>
</reference>
<keyword evidence="2" id="KW-1185">Reference proteome</keyword>
<evidence type="ECO:0000313" key="1">
    <source>
        <dbReference type="EMBL" id="TYG47949.1"/>
    </source>
</evidence>